<name>A0A8T3BYG0_DENNO</name>
<sequence>MVVGNPIRKLNTKFVERVVILLSHADYGAAAHLMSNGAQLFNQQLYIGSTQIQIGNGQMMQIQPTGQGILPSTGKLHLSHILHVPNLTHNLISINKLTSNNSCYVILDANDFFLEDSLTHKMLLHGHSHRGLYPIKPQLCFISLTIHIFNDAYNICLCCSLLRSIFFVGYMAPAAWSSSLLHL</sequence>
<gene>
    <name evidence="2" type="ORF">KFK09_003665</name>
</gene>
<organism evidence="2 3">
    <name type="scientific">Dendrobium nobile</name>
    <name type="common">Orchid</name>
    <dbReference type="NCBI Taxonomy" id="94219"/>
    <lineage>
        <taxon>Eukaryota</taxon>
        <taxon>Viridiplantae</taxon>
        <taxon>Streptophyta</taxon>
        <taxon>Embryophyta</taxon>
        <taxon>Tracheophyta</taxon>
        <taxon>Spermatophyta</taxon>
        <taxon>Magnoliopsida</taxon>
        <taxon>Liliopsida</taxon>
        <taxon>Asparagales</taxon>
        <taxon>Orchidaceae</taxon>
        <taxon>Epidendroideae</taxon>
        <taxon>Malaxideae</taxon>
        <taxon>Dendrobiinae</taxon>
        <taxon>Dendrobium</taxon>
    </lineage>
</organism>
<evidence type="ECO:0000313" key="2">
    <source>
        <dbReference type="EMBL" id="KAI0524299.1"/>
    </source>
</evidence>
<dbReference type="EMBL" id="JAGYWB010000004">
    <property type="protein sequence ID" value="KAI0524299.1"/>
    <property type="molecule type" value="Genomic_DNA"/>
</dbReference>
<dbReference type="OrthoDB" id="1740159at2759"/>
<evidence type="ECO:0000313" key="3">
    <source>
        <dbReference type="Proteomes" id="UP000829196"/>
    </source>
</evidence>
<proteinExistence type="predicted"/>
<reference evidence="2" key="1">
    <citation type="journal article" date="2022" name="Front. Genet.">
        <title>Chromosome-Scale Assembly of the Dendrobium nobile Genome Provides Insights Into the Molecular Mechanism of the Biosynthesis of the Medicinal Active Ingredient of Dendrobium.</title>
        <authorList>
            <person name="Xu Q."/>
            <person name="Niu S.-C."/>
            <person name="Li K.-L."/>
            <person name="Zheng P.-J."/>
            <person name="Zhang X.-J."/>
            <person name="Jia Y."/>
            <person name="Liu Y."/>
            <person name="Niu Y.-X."/>
            <person name="Yu L.-H."/>
            <person name="Chen D.-F."/>
            <person name="Zhang G.-Q."/>
        </authorList>
    </citation>
    <scope>NUCLEOTIDE SEQUENCE</scope>
    <source>
        <tissue evidence="2">Leaf</tissue>
    </source>
</reference>
<dbReference type="InterPro" id="IPR054722">
    <property type="entry name" value="PolX-like_BBD"/>
</dbReference>
<dbReference type="Proteomes" id="UP000829196">
    <property type="component" value="Unassembled WGS sequence"/>
</dbReference>
<evidence type="ECO:0000259" key="1">
    <source>
        <dbReference type="Pfam" id="PF22936"/>
    </source>
</evidence>
<accession>A0A8T3BYG0</accession>
<dbReference type="AlphaFoldDB" id="A0A8T3BYG0"/>
<dbReference type="Pfam" id="PF22936">
    <property type="entry name" value="Pol_BBD"/>
    <property type="match status" value="1"/>
</dbReference>
<keyword evidence="3" id="KW-1185">Reference proteome</keyword>
<feature type="domain" description="Retrovirus-related Pol polyprotein from transposon TNT 1-94-like beta-barrel" evidence="1">
    <location>
        <begin position="25"/>
        <end position="101"/>
    </location>
</feature>
<comment type="caution">
    <text evidence="2">The sequence shown here is derived from an EMBL/GenBank/DDBJ whole genome shotgun (WGS) entry which is preliminary data.</text>
</comment>
<protein>
    <recommendedName>
        <fullName evidence="1">Retrovirus-related Pol polyprotein from transposon TNT 1-94-like beta-barrel domain-containing protein</fullName>
    </recommendedName>
</protein>